<dbReference type="Pfam" id="PF13508">
    <property type="entry name" value="Acetyltransf_7"/>
    <property type="match status" value="1"/>
</dbReference>
<keyword evidence="2" id="KW-0614">Plasmid</keyword>
<dbReference type="CDD" id="cd04301">
    <property type="entry name" value="NAT_SF"/>
    <property type="match status" value="1"/>
</dbReference>
<evidence type="ECO:0000259" key="1">
    <source>
        <dbReference type="PROSITE" id="PS51186"/>
    </source>
</evidence>
<dbReference type="SUPFAM" id="SSF55729">
    <property type="entry name" value="Acyl-CoA N-acyltransferases (Nat)"/>
    <property type="match status" value="1"/>
</dbReference>
<evidence type="ECO:0000313" key="2">
    <source>
        <dbReference type="EMBL" id="AHE40107.1"/>
    </source>
</evidence>
<proteinExistence type="predicted"/>
<dbReference type="EMBL" id="KF602051">
    <property type="protein sequence ID" value="AHE40107.1"/>
    <property type="molecule type" value="Genomic_DNA"/>
</dbReference>
<dbReference type="InterPro" id="IPR000182">
    <property type="entry name" value="GNAT_dom"/>
</dbReference>
<organism evidence="2">
    <name type="scientific">Streptomyces sp. F12</name>
    <dbReference type="NCBI Taxonomy" id="1436084"/>
    <lineage>
        <taxon>Bacteria</taxon>
        <taxon>Bacillati</taxon>
        <taxon>Actinomycetota</taxon>
        <taxon>Actinomycetes</taxon>
        <taxon>Kitasatosporales</taxon>
        <taxon>Streptomycetaceae</taxon>
        <taxon>Streptomyces</taxon>
    </lineage>
</organism>
<name>V9Z6E4_9ACTN</name>
<dbReference type="GO" id="GO:0016747">
    <property type="term" value="F:acyltransferase activity, transferring groups other than amino-acyl groups"/>
    <property type="evidence" value="ECO:0007669"/>
    <property type="project" value="InterPro"/>
</dbReference>
<protein>
    <submittedName>
        <fullName evidence="2">Acetyltransferase, GNAT family</fullName>
    </submittedName>
</protein>
<feature type="domain" description="N-acetyltransferase" evidence="1">
    <location>
        <begin position="1"/>
        <end position="113"/>
    </location>
</feature>
<reference evidence="2" key="1">
    <citation type="submission" date="2013-09" db="EMBL/GenBank/DDBJ databases">
        <title>Complete nucleotide sequence of Streptomyces linear plasmid pFRL6.</title>
        <authorList>
            <person name="Chen Z."/>
            <person name="Fang P."/>
            <person name="Qin Z."/>
        </authorList>
    </citation>
    <scope>NUCLEOTIDE SEQUENCE</scope>
    <source>
        <plasmid evidence="2">pFRL6</plasmid>
    </source>
</reference>
<keyword evidence="2" id="KW-0808">Transferase</keyword>
<sequence>MRADADLPRLVWELRTREAVVGYLEALDGDSVWVCHIGVDPQYRGRGYATRLLQAVLAFRADAPIGLAAAPFPSWREPGLTHDGLRAWYVRHGFHPEPRREDPYRMIRLPASC</sequence>
<geneLocation type="plasmid" evidence="2">
    <name>pFRL6</name>
</geneLocation>
<dbReference type="InterPro" id="IPR016181">
    <property type="entry name" value="Acyl_CoA_acyltransferase"/>
</dbReference>
<gene>
    <name evidence="2" type="ORF">pFRL6_20c</name>
</gene>
<accession>V9Z6E4</accession>
<dbReference type="Gene3D" id="3.40.630.30">
    <property type="match status" value="1"/>
</dbReference>
<dbReference type="PROSITE" id="PS51186">
    <property type="entry name" value="GNAT"/>
    <property type="match status" value="1"/>
</dbReference>
<dbReference type="AlphaFoldDB" id="V9Z6E4"/>